<comment type="caution">
    <text evidence="4">The sequence shown here is derived from an EMBL/GenBank/DDBJ whole genome shotgun (WGS) entry which is preliminary data.</text>
</comment>
<name>A0A437S555_9FIRM</name>
<feature type="region of interest" description="Disordered" evidence="1">
    <location>
        <begin position="50"/>
        <end position="70"/>
    </location>
</feature>
<dbReference type="NCBIfam" id="TIGR01451">
    <property type="entry name" value="B_ant_repeat"/>
    <property type="match status" value="2"/>
</dbReference>
<evidence type="ECO:0000256" key="1">
    <source>
        <dbReference type="SAM" id="MobiDB-lite"/>
    </source>
</evidence>
<feature type="compositionally biased region" description="Basic and acidic residues" evidence="1">
    <location>
        <begin position="1826"/>
        <end position="1849"/>
    </location>
</feature>
<keyword evidence="5" id="KW-1185">Reference proteome</keyword>
<proteinExistence type="predicted"/>
<dbReference type="Proteomes" id="UP000288812">
    <property type="component" value="Unassembled WGS sequence"/>
</dbReference>
<dbReference type="SUPFAM" id="SSF49478">
    <property type="entry name" value="Cna protein B-type domain"/>
    <property type="match status" value="6"/>
</dbReference>
<dbReference type="InterPro" id="IPR041033">
    <property type="entry name" value="SpaA_PFL_dom_1"/>
</dbReference>
<dbReference type="InterPro" id="IPR008454">
    <property type="entry name" value="Collagen-bd_Cna-like_B-typ_dom"/>
</dbReference>
<dbReference type="Pfam" id="PF05738">
    <property type="entry name" value="Cna_B"/>
    <property type="match status" value="4"/>
</dbReference>
<feature type="chain" id="PRO_5038678121" evidence="2">
    <location>
        <begin position="29"/>
        <end position="2070"/>
    </location>
</feature>
<accession>A0A437S555</accession>
<feature type="domain" description="SLH" evidence="3">
    <location>
        <begin position="1925"/>
        <end position="1988"/>
    </location>
</feature>
<feature type="signal peptide" evidence="2">
    <location>
        <begin position="1"/>
        <end position="28"/>
    </location>
</feature>
<gene>
    <name evidence="4" type="ORF">EF514_09150</name>
</gene>
<dbReference type="RefSeq" id="WP_127725140.1">
    <property type="nucleotide sequence ID" value="NZ_RLIH01000015.1"/>
</dbReference>
<feature type="domain" description="SLH" evidence="3">
    <location>
        <begin position="1989"/>
        <end position="2045"/>
    </location>
</feature>
<dbReference type="InterPro" id="IPR047589">
    <property type="entry name" value="DUF11_rpt"/>
</dbReference>
<organism evidence="4 5">
    <name type="scientific">Anaerosphaera multitolerans</name>
    <dbReference type="NCBI Taxonomy" id="2487351"/>
    <lineage>
        <taxon>Bacteria</taxon>
        <taxon>Bacillati</taxon>
        <taxon>Bacillota</taxon>
        <taxon>Tissierellia</taxon>
        <taxon>Tissierellales</taxon>
        <taxon>Peptoniphilaceae</taxon>
        <taxon>Anaerosphaera</taxon>
    </lineage>
</organism>
<evidence type="ECO:0000313" key="4">
    <source>
        <dbReference type="EMBL" id="RVU54140.1"/>
    </source>
</evidence>
<feature type="region of interest" description="Disordered" evidence="1">
    <location>
        <begin position="1817"/>
        <end position="1884"/>
    </location>
</feature>
<dbReference type="InterPro" id="IPR051465">
    <property type="entry name" value="Cell_Envelope_Struct_Comp"/>
</dbReference>
<dbReference type="Pfam" id="PF01345">
    <property type="entry name" value="DUF11"/>
    <property type="match status" value="3"/>
</dbReference>
<dbReference type="PANTHER" id="PTHR43308:SF5">
    <property type="entry name" value="S-LAYER PROTEIN _ PEPTIDOGLYCAN ENDO-BETA-N-ACETYLGLUCOSAMINIDASE"/>
    <property type="match status" value="1"/>
</dbReference>
<dbReference type="EMBL" id="RLIH01000015">
    <property type="protein sequence ID" value="RVU54140.1"/>
    <property type="molecule type" value="Genomic_DNA"/>
</dbReference>
<dbReference type="OrthoDB" id="2985276at2"/>
<dbReference type="Gene3D" id="2.60.40.1140">
    <property type="entry name" value="Collagen-binding surface protein Cna, B-type domain"/>
    <property type="match status" value="6"/>
</dbReference>
<sequence length="2070" mass="230717">MFNAMKGISKRISLLLALIILLSTPVEAFAQINAAYDNESVAEEVYEADVSGSEDESIINDEGENDFPEDMIPEEEPEEIIPEEETKEVTKAGSYPGSFSGEVRFTIDSEDPLVDLTEAIQEAIELVEKEEPNFLRRVTRSIDSNQAEELSVDIRFIANYTPLVGSENKIEQLLKENLTIGLKAQYEGDNEIITDEGDNILPGSDVTDRLSPKEYEFTRENLKAGIDVEIPVKVTGYTDLNSYLETTFGISFDTSSMVNEVNGVSLEGYLKVSPSGGGSGEDIPTITLEFYEIAKPQGPLGGIESLTKNVRNITKPNNGLGPVEGENFYKEVQATVGDEVEYEITLTNTSNASIPIKIVDPIQVGLTIEESVNKEGNDIVITDTLAPGQTGTYKYKATVTSIDNGVIKNTATTNKLKIYDGVLTPIDKVNIRKTADGKELVLNNGKTVVVYGGVAWISDESEEGTLKASATVKMPDGKLRVTKEFHNDFNLRIKRAANNPISFKIQVTGPHGYSEEINLAAGGIKDLENLYYGEYTVTELEANGYTPSYKVGESSETVEPAKVTINNAEENKVTVINTQTGAKETTENIKVTKDWKNGPKPDTVIELWRSGQNLEGSEINEKVGEFTANATKIEETFEELAKHDPTGREFNYYVKEAEVENYTTEIKGDKATGFTVTNTYVIPKLPEFKARKIWEGDETVTRPEMNFELWRKIGTELDEKVPGAEVKKVDGVITEAIWTDLDKTDINGREYTFYVKESFVTDKASNANWILGEYDFATNSITNTVVTGDDKAGKLDVEKILKNEDSNRTKRSVSNQIKFKIIVTDEYDNETSVDIFAGETKTIENLYYGDYTVKEEDTNGYIPSYAPEKVTVTKDQTENPKFVVTNSRDEDNPEDPNRVDIEINKVWEDGPKPDTTLLLKRKVVVEEGGVEKDIIDDDFTKTLKVTKDTLKFEFEKQAKHDEKGREYQYYVEEPTVPENYEATITPEGAVTGNKLVFTVTNKYTSPIIPEFTVTKSWEGDETVTRPTMVLTLMRHLEGEEEKDRVAVPDVETKEVNGTTTTATWNNLPETNAAGVKYIYSAKEEFKEDKASNANWILGEYDFATNSITNTVVTGDDKAGKLDVEKILKNELETTRSKRSVSEPIEFTVVVTDEYENEIPVTIKAGEIISVGNLYYGDYTVEETVTHGYVPSYEPTELTVEKDQAKTPRFVVTNSRKGGTDDPNGLTINITKIWDGGPKPETVIELWRKGVELDGTEIDEKIGHLDIEDGMLGESVTQEFLKLAKHDPSGREFDYYVKEPNVPLNYAKDIVEEKTEKGYNYTVTNTYLSTDPTKTNSLDEDQGVKPKDEFTYTITLTNPTSYAIKNTPIVDKVPESLEILEVKLSDGGNAEKKGNEVSYIVPEILAKSNFTMEIKVKVKDNVAIGTEIQNIAVVDGEKVPDRLIEVTALENNKVAKRNINEGTNKEPVYEPIDESYAVDYGDKYIYEITTKNIGNIKLKNVKIEDDIPRELDILSVVLSDGGQVTRVGNKIEYLIPEINHGETFTMTITVAANYNAIVGTQIGNVAYVDKVPVPDDGVNFGPSGLRLLKTNNTDSSWSLPNAEFELFKSDGKSLGKWETGRNGAFTIKNIPAGEYYFIETKAPPYHRLSKTPVMVTVNEGTINTLIVANRISSSSPATYRSLPNVDSYVLESSIAQNTILRTSIGQDDVNKDFVTVSVLYEDKITDPEMVKNIRLSNQEITIKDKSTGKVVLNQNTNNMGETTVVLPYGDYVAEVQNPDKNIFVPDALDPPVQEFSLPASEEDSEVSLFFNKVALEETTDNEEDSKETEVDKDVDKKEVDDKETTEKDKSTNTTTSVEKKEDNKVVATDTTAKTEEKANGENKTSEITKTGYLRGYEDGSIRPKANITRGEVAAILARLNKAEATTKTSYTDVKAGSWYEDYINYVSEVGLMEGYEDGSFKPEQNITRGEFTTVVSRYKELTGGEAPFKDIVGHWSEESIKSVYTKGWISGYEDGSFKPDKYISRAEVTSIVNKMEGRVIVEKELDKLSNKYSDLNKSDWYYYDMLEASKM</sequence>
<dbReference type="InterPro" id="IPR001119">
    <property type="entry name" value="SLH_dom"/>
</dbReference>
<reference evidence="4 5" key="1">
    <citation type="submission" date="2018-11" db="EMBL/GenBank/DDBJ databases">
        <title>Genome sequencing and assembly of Anaerosphaera sp. nov., GS7-6-2.</title>
        <authorList>
            <person name="Rettenmaier R."/>
            <person name="Liebl W."/>
            <person name="Zverlov V."/>
        </authorList>
    </citation>
    <scope>NUCLEOTIDE SEQUENCE [LARGE SCALE GENOMIC DNA]</scope>
    <source>
        <strain evidence="4 5">GS7-6-2</strain>
    </source>
</reference>
<dbReference type="InterPro" id="IPR001434">
    <property type="entry name" value="OmcB-like_DUF11"/>
</dbReference>
<dbReference type="Gene3D" id="2.60.40.10">
    <property type="entry name" value="Immunoglobulins"/>
    <property type="match status" value="1"/>
</dbReference>
<dbReference type="CDD" id="cd00222">
    <property type="entry name" value="CollagenBindB"/>
    <property type="match status" value="1"/>
</dbReference>
<dbReference type="PROSITE" id="PS51272">
    <property type="entry name" value="SLH"/>
    <property type="match status" value="3"/>
</dbReference>
<dbReference type="Pfam" id="PF00395">
    <property type="entry name" value="SLH"/>
    <property type="match status" value="3"/>
</dbReference>
<dbReference type="Gene3D" id="2.60.40.740">
    <property type="match status" value="1"/>
</dbReference>
<dbReference type="InterPro" id="IPR013783">
    <property type="entry name" value="Ig-like_fold"/>
</dbReference>
<dbReference type="PANTHER" id="PTHR43308">
    <property type="entry name" value="OUTER MEMBRANE PROTEIN ALPHA-RELATED"/>
    <property type="match status" value="1"/>
</dbReference>
<evidence type="ECO:0000313" key="5">
    <source>
        <dbReference type="Proteomes" id="UP000288812"/>
    </source>
</evidence>
<evidence type="ECO:0000256" key="2">
    <source>
        <dbReference type="SAM" id="SignalP"/>
    </source>
</evidence>
<dbReference type="Pfam" id="PF17802">
    <property type="entry name" value="SpaA"/>
    <property type="match status" value="1"/>
</dbReference>
<feature type="compositionally biased region" description="Basic and acidic residues" evidence="1">
    <location>
        <begin position="1871"/>
        <end position="1884"/>
    </location>
</feature>
<protein>
    <submittedName>
        <fullName evidence="4">Cna B-type domain-containing protein</fullName>
    </submittedName>
</protein>
<feature type="domain" description="SLH" evidence="3">
    <location>
        <begin position="1866"/>
        <end position="1924"/>
    </location>
</feature>
<keyword evidence="2" id="KW-0732">Signal</keyword>
<evidence type="ECO:0000259" key="3">
    <source>
        <dbReference type="PROSITE" id="PS51272"/>
    </source>
</evidence>